<dbReference type="EMBL" id="ADNV01000331">
    <property type="protein sequence ID" value="EFG75249.1"/>
    <property type="molecule type" value="Genomic_DNA"/>
</dbReference>
<protein>
    <recommendedName>
        <fullName evidence="4">Head-to-tail stopper</fullName>
    </recommendedName>
</protein>
<reference evidence="2 3" key="1">
    <citation type="submission" date="2010-04" db="EMBL/GenBank/DDBJ databases">
        <authorList>
            <person name="Muzny D."/>
            <person name="Qin X."/>
            <person name="Deng J."/>
            <person name="Jiang H."/>
            <person name="Liu Y."/>
            <person name="Qu J."/>
            <person name="Song X.-Z."/>
            <person name="Zhang L."/>
            <person name="Thornton R."/>
            <person name="Coyle M."/>
            <person name="Francisco L."/>
            <person name="Jackson L."/>
            <person name="Javaid M."/>
            <person name="Korchina V."/>
            <person name="Kovar C."/>
            <person name="Mata R."/>
            <person name="Mathew T."/>
            <person name="Ngo R."/>
            <person name="Nguyen L."/>
            <person name="Nguyen N."/>
            <person name="Okwuonu G."/>
            <person name="Ongeri F."/>
            <person name="Pham C."/>
            <person name="Simmons D."/>
            <person name="Wilczek-Boney K."/>
            <person name="Hale W."/>
            <person name="Jakkamsetti A."/>
            <person name="Pham P."/>
            <person name="Ruth R."/>
            <person name="San Lucas F."/>
            <person name="Warren J."/>
            <person name="Zhang J."/>
            <person name="Zhao Z."/>
            <person name="Zhou C."/>
            <person name="Zhu D."/>
            <person name="Lee S."/>
            <person name="Bess C."/>
            <person name="Blankenburg K."/>
            <person name="Forbes L."/>
            <person name="Fu Q."/>
            <person name="Gubbala S."/>
            <person name="Hirani K."/>
            <person name="Jayaseelan J.C."/>
            <person name="Lara F."/>
            <person name="Munidasa M."/>
            <person name="Palculict T."/>
            <person name="Patil S."/>
            <person name="Pu L.-L."/>
            <person name="Saada N."/>
            <person name="Tang L."/>
            <person name="Weissenberger G."/>
            <person name="Zhu Y."/>
            <person name="Hemphill L."/>
            <person name="Shang Y."/>
            <person name="Youmans B."/>
            <person name="Ayvaz T."/>
            <person name="Ross M."/>
            <person name="Santibanez J."/>
            <person name="Aqrawi P."/>
            <person name="Gross S."/>
            <person name="Joshi V."/>
            <person name="Fowler G."/>
            <person name="Nazareth L."/>
            <person name="Reid J."/>
            <person name="Worley K."/>
            <person name="Petrosino J."/>
            <person name="Highlander S."/>
            <person name="Gibbs R."/>
        </authorList>
    </citation>
    <scope>NUCLEOTIDE SEQUENCE [LARGE SCALE GENOMIC DNA]</scope>
    <source>
        <strain evidence="2 3">ATCC BAA-614</strain>
    </source>
</reference>
<accession>D5PF68</accession>
<sequence>MTEQVIRHRGAFRDENGKWNPGSDDPLDAIAVAPGVYPAPQSQSRTSTGRRGEDLGAVVYFPLGTDLTDDDELTVRDTRYRIVVNVWEMNGQGGLEVACSAGMG</sequence>
<dbReference type="RefSeq" id="WP_007168801.1">
    <property type="nucleotide sequence ID" value="NZ_GG770554.1"/>
</dbReference>
<dbReference type="HOGENOM" id="CLU_2343882_0_0_11"/>
<organism evidence="2 3">
    <name type="scientific">Mycobacterium parascrofulaceum ATCC BAA-614</name>
    <dbReference type="NCBI Taxonomy" id="525368"/>
    <lineage>
        <taxon>Bacteria</taxon>
        <taxon>Bacillati</taxon>
        <taxon>Actinomycetota</taxon>
        <taxon>Actinomycetes</taxon>
        <taxon>Mycobacteriales</taxon>
        <taxon>Mycobacteriaceae</taxon>
        <taxon>Mycobacterium</taxon>
        <taxon>Mycobacterium simiae complex</taxon>
    </lineage>
</organism>
<gene>
    <name evidence="2" type="ORF">HMPREF0591_4812</name>
</gene>
<comment type="caution">
    <text evidence="2">The sequence shown here is derived from an EMBL/GenBank/DDBJ whole genome shotgun (WGS) entry which is preliminary data.</text>
</comment>
<evidence type="ECO:0000313" key="3">
    <source>
        <dbReference type="Proteomes" id="UP000003653"/>
    </source>
</evidence>
<keyword evidence="3" id="KW-1185">Reference proteome</keyword>
<feature type="region of interest" description="Disordered" evidence="1">
    <location>
        <begin position="1"/>
        <end position="25"/>
    </location>
</feature>
<dbReference type="AlphaFoldDB" id="D5PF68"/>
<dbReference type="eggNOG" id="ENOG5031ETY">
    <property type="taxonomic scope" value="Bacteria"/>
</dbReference>
<dbReference type="Proteomes" id="UP000003653">
    <property type="component" value="Unassembled WGS sequence"/>
</dbReference>
<evidence type="ECO:0008006" key="4">
    <source>
        <dbReference type="Google" id="ProtNLM"/>
    </source>
</evidence>
<evidence type="ECO:0000256" key="1">
    <source>
        <dbReference type="SAM" id="MobiDB-lite"/>
    </source>
</evidence>
<proteinExistence type="predicted"/>
<evidence type="ECO:0000313" key="2">
    <source>
        <dbReference type="EMBL" id="EFG75249.1"/>
    </source>
</evidence>
<name>D5PF68_9MYCO</name>